<name>A0A232FL95_9HYME</name>
<keyword evidence="2" id="KW-1185">Reference proteome</keyword>
<organism evidence="1 2">
    <name type="scientific">Trichomalopsis sarcophagae</name>
    <dbReference type="NCBI Taxonomy" id="543379"/>
    <lineage>
        <taxon>Eukaryota</taxon>
        <taxon>Metazoa</taxon>
        <taxon>Ecdysozoa</taxon>
        <taxon>Arthropoda</taxon>
        <taxon>Hexapoda</taxon>
        <taxon>Insecta</taxon>
        <taxon>Pterygota</taxon>
        <taxon>Neoptera</taxon>
        <taxon>Endopterygota</taxon>
        <taxon>Hymenoptera</taxon>
        <taxon>Apocrita</taxon>
        <taxon>Proctotrupomorpha</taxon>
        <taxon>Chalcidoidea</taxon>
        <taxon>Pteromalidae</taxon>
        <taxon>Pteromalinae</taxon>
        <taxon>Trichomalopsis</taxon>
    </lineage>
</organism>
<reference evidence="1 2" key="1">
    <citation type="journal article" date="2017" name="Curr. Biol.">
        <title>The Evolution of Venom by Co-option of Single-Copy Genes.</title>
        <authorList>
            <person name="Martinson E.O."/>
            <person name="Mrinalini"/>
            <person name="Kelkar Y.D."/>
            <person name="Chang C.H."/>
            <person name="Werren J.H."/>
        </authorList>
    </citation>
    <scope>NUCLEOTIDE SEQUENCE [LARGE SCALE GENOMIC DNA]</scope>
    <source>
        <strain evidence="1 2">Alberta</strain>
        <tissue evidence="1">Whole body</tissue>
    </source>
</reference>
<dbReference type="EMBL" id="NNAY01000057">
    <property type="protein sequence ID" value="OXU31432.1"/>
    <property type="molecule type" value="Genomic_DNA"/>
</dbReference>
<proteinExistence type="predicted"/>
<gene>
    <name evidence="1" type="ORF">TSAR_004710</name>
</gene>
<accession>A0A232FL95</accession>
<comment type="caution">
    <text evidence="1">The sequence shown here is derived from an EMBL/GenBank/DDBJ whole genome shotgun (WGS) entry which is preliminary data.</text>
</comment>
<sequence>MKREGKLRSRGASC</sequence>
<evidence type="ECO:0000313" key="2">
    <source>
        <dbReference type="Proteomes" id="UP000215335"/>
    </source>
</evidence>
<protein>
    <submittedName>
        <fullName evidence="1">Uncharacterized protein</fullName>
    </submittedName>
</protein>
<dbReference type="Proteomes" id="UP000215335">
    <property type="component" value="Unassembled WGS sequence"/>
</dbReference>
<evidence type="ECO:0000313" key="1">
    <source>
        <dbReference type="EMBL" id="OXU31432.1"/>
    </source>
</evidence>